<dbReference type="Proteomes" id="UP000460287">
    <property type="component" value="Unassembled WGS sequence"/>
</dbReference>
<organism evidence="1 2">
    <name type="scientific">Inconstantimicrobium porci</name>
    <dbReference type="NCBI Taxonomy" id="2652291"/>
    <lineage>
        <taxon>Bacteria</taxon>
        <taxon>Bacillati</taxon>
        <taxon>Bacillota</taxon>
        <taxon>Clostridia</taxon>
        <taxon>Eubacteriales</taxon>
        <taxon>Clostridiaceae</taxon>
        <taxon>Inconstantimicrobium</taxon>
    </lineage>
</organism>
<evidence type="ECO:0000313" key="1">
    <source>
        <dbReference type="EMBL" id="MSR90981.1"/>
    </source>
</evidence>
<protein>
    <submittedName>
        <fullName evidence="1">Uncharacterized protein</fullName>
    </submittedName>
</protein>
<accession>A0A7X2MXN6</accession>
<reference evidence="1 2" key="1">
    <citation type="submission" date="2019-08" db="EMBL/GenBank/DDBJ databases">
        <title>In-depth cultivation of the pig gut microbiome towards novel bacterial diversity and tailored functional studies.</title>
        <authorList>
            <person name="Wylensek D."/>
            <person name="Hitch T.C.A."/>
            <person name="Clavel T."/>
        </authorList>
    </citation>
    <scope>NUCLEOTIDE SEQUENCE [LARGE SCALE GENOMIC DNA]</scope>
    <source>
        <strain evidence="1 2">WCA-383-APC-5B</strain>
    </source>
</reference>
<evidence type="ECO:0000313" key="2">
    <source>
        <dbReference type="Proteomes" id="UP000460287"/>
    </source>
</evidence>
<dbReference type="AlphaFoldDB" id="A0A7X2MXN6"/>
<name>A0A7X2MXN6_9CLOT</name>
<sequence>MNQIDDILKINGNEISNSYTYNQKDIDTYIDIYYHADTMSYKYMYDINPIDQDKYIKLRLRMNNLLNSNKHNFVLSEIKNYFNTAVNLYDKDPEIYMMMADYYLEIGYIDNALEM</sequence>
<proteinExistence type="predicted"/>
<keyword evidence="2" id="KW-1185">Reference proteome</keyword>
<gene>
    <name evidence="1" type="ORF">FYJ33_06065</name>
</gene>
<dbReference type="EMBL" id="VULX01000006">
    <property type="protein sequence ID" value="MSR90981.1"/>
    <property type="molecule type" value="Genomic_DNA"/>
</dbReference>
<comment type="caution">
    <text evidence="1">The sequence shown here is derived from an EMBL/GenBank/DDBJ whole genome shotgun (WGS) entry which is preliminary data.</text>
</comment>
<dbReference type="RefSeq" id="WP_154530859.1">
    <property type="nucleotide sequence ID" value="NZ_VULX01000006.1"/>
</dbReference>